<dbReference type="RefSeq" id="XP_055890498.1">
    <property type="nucleotide sequence ID" value="XM_056034523.1"/>
</dbReference>
<protein>
    <submittedName>
        <fullName evidence="7">Uncharacterized protein LOC129927182</fullName>
    </submittedName>
</protein>
<dbReference type="Proteomes" id="UP001165740">
    <property type="component" value="Chromosome 7"/>
</dbReference>
<evidence type="ECO:0000256" key="2">
    <source>
        <dbReference type="ARBA" id="ARBA00022692"/>
    </source>
</evidence>
<dbReference type="OrthoDB" id="6120369at2759"/>
<comment type="subcellular location">
    <subcellularLocation>
        <location evidence="1">Membrane</location>
        <topology evidence="1">Multi-pass membrane protein</topology>
    </subcellularLocation>
</comment>
<dbReference type="Pfam" id="PF08395">
    <property type="entry name" value="7tm_7"/>
    <property type="match status" value="1"/>
</dbReference>
<name>A0A9W3ATS2_BIOGL</name>
<organism evidence="6 7">
    <name type="scientific">Biomphalaria glabrata</name>
    <name type="common">Bloodfluke planorb</name>
    <name type="synonym">Freshwater snail</name>
    <dbReference type="NCBI Taxonomy" id="6526"/>
    <lineage>
        <taxon>Eukaryota</taxon>
        <taxon>Metazoa</taxon>
        <taxon>Spiralia</taxon>
        <taxon>Lophotrochozoa</taxon>
        <taxon>Mollusca</taxon>
        <taxon>Gastropoda</taxon>
        <taxon>Heterobranchia</taxon>
        <taxon>Euthyneura</taxon>
        <taxon>Panpulmonata</taxon>
        <taxon>Hygrophila</taxon>
        <taxon>Lymnaeoidea</taxon>
        <taxon>Planorbidae</taxon>
        <taxon>Biomphalaria</taxon>
    </lineage>
</organism>
<dbReference type="InterPro" id="IPR013604">
    <property type="entry name" value="7TM_chemorcpt"/>
</dbReference>
<keyword evidence="4 5" id="KW-0472">Membrane</keyword>
<feature type="transmembrane region" description="Helical" evidence="5">
    <location>
        <begin position="21"/>
        <end position="42"/>
    </location>
</feature>
<dbReference type="GO" id="GO:0016020">
    <property type="term" value="C:membrane"/>
    <property type="evidence" value="ECO:0007669"/>
    <property type="project" value="UniProtKB-SubCell"/>
</dbReference>
<evidence type="ECO:0000256" key="4">
    <source>
        <dbReference type="ARBA" id="ARBA00023136"/>
    </source>
</evidence>
<evidence type="ECO:0000256" key="1">
    <source>
        <dbReference type="ARBA" id="ARBA00004141"/>
    </source>
</evidence>
<dbReference type="GeneID" id="129927182"/>
<feature type="transmembrane region" description="Helical" evidence="5">
    <location>
        <begin position="134"/>
        <end position="152"/>
    </location>
</feature>
<feature type="transmembrane region" description="Helical" evidence="5">
    <location>
        <begin position="54"/>
        <end position="74"/>
    </location>
</feature>
<dbReference type="GO" id="GO:0050909">
    <property type="term" value="P:sensory perception of taste"/>
    <property type="evidence" value="ECO:0007669"/>
    <property type="project" value="InterPro"/>
</dbReference>
<feature type="transmembrane region" description="Helical" evidence="5">
    <location>
        <begin position="107"/>
        <end position="128"/>
    </location>
</feature>
<keyword evidence="3 5" id="KW-1133">Transmembrane helix</keyword>
<keyword evidence="2 5" id="KW-0812">Transmembrane</keyword>
<dbReference type="AlphaFoldDB" id="A0A9W3ATS2"/>
<accession>A0A9W3ATS2</accession>
<evidence type="ECO:0000313" key="7">
    <source>
        <dbReference type="RefSeq" id="XP_055890498.1"/>
    </source>
</evidence>
<sequence length="166" mass="18662">MFLCRHRYQSLCQIVVVFSQLTRGYVVVSFFFHMTSMFVSIFGVSSSTMSADIATYQVFAGMAFNLLLILFLTAKWGLLHSAAHSVNQAVNNASWDRKSKRLLQKMSLLLTQCCTTKVGINVYGLFIIDTSTPLMVTGTLITYGIVVLQFQLDKDSFNKCHYNATI</sequence>
<evidence type="ECO:0000313" key="6">
    <source>
        <dbReference type="Proteomes" id="UP001165740"/>
    </source>
</evidence>
<evidence type="ECO:0000256" key="3">
    <source>
        <dbReference type="ARBA" id="ARBA00022989"/>
    </source>
</evidence>
<keyword evidence="6" id="KW-1185">Reference proteome</keyword>
<reference evidence="7" key="1">
    <citation type="submission" date="2025-08" db="UniProtKB">
        <authorList>
            <consortium name="RefSeq"/>
        </authorList>
    </citation>
    <scope>IDENTIFICATION</scope>
</reference>
<gene>
    <name evidence="7" type="primary">LOC129927182</name>
</gene>
<evidence type="ECO:0000256" key="5">
    <source>
        <dbReference type="SAM" id="Phobius"/>
    </source>
</evidence>
<proteinExistence type="predicted"/>